<accession>A0A0F9MBS2</accession>
<gene>
    <name evidence="1" type="ORF">LCGC14_1478870</name>
</gene>
<evidence type="ECO:0000313" key="1">
    <source>
        <dbReference type="EMBL" id="KKM66672.1"/>
    </source>
</evidence>
<protein>
    <recommendedName>
        <fullName evidence="2">Fucose isomerase</fullName>
    </recommendedName>
</protein>
<evidence type="ECO:0008006" key="2">
    <source>
        <dbReference type="Google" id="ProtNLM"/>
    </source>
</evidence>
<proteinExistence type="predicted"/>
<sequence length="82" mass="9310">MALFTKTTEKPTFGIIVGNRDVFPDKLVKEGRIEMIEVLQSLQYNYVILSENDTKFGCVETYNDAKKCTELFKKNAEKIGGV</sequence>
<organism evidence="1">
    <name type="scientific">marine sediment metagenome</name>
    <dbReference type="NCBI Taxonomy" id="412755"/>
    <lineage>
        <taxon>unclassified sequences</taxon>
        <taxon>metagenomes</taxon>
        <taxon>ecological metagenomes</taxon>
    </lineage>
</organism>
<dbReference type="EMBL" id="LAZR01010485">
    <property type="protein sequence ID" value="KKM66672.1"/>
    <property type="molecule type" value="Genomic_DNA"/>
</dbReference>
<comment type="caution">
    <text evidence="1">The sequence shown here is derived from an EMBL/GenBank/DDBJ whole genome shotgun (WGS) entry which is preliminary data.</text>
</comment>
<name>A0A0F9MBS2_9ZZZZ</name>
<dbReference type="AlphaFoldDB" id="A0A0F9MBS2"/>
<reference evidence="1" key="1">
    <citation type="journal article" date="2015" name="Nature">
        <title>Complex archaea that bridge the gap between prokaryotes and eukaryotes.</title>
        <authorList>
            <person name="Spang A."/>
            <person name="Saw J.H."/>
            <person name="Jorgensen S.L."/>
            <person name="Zaremba-Niedzwiedzka K."/>
            <person name="Martijn J."/>
            <person name="Lind A.E."/>
            <person name="van Eijk R."/>
            <person name="Schleper C."/>
            <person name="Guy L."/>
            <person name="Ettema T.J."/>
        </authorList>
    </citation>
    <scope>NUCLEOTIDE SEQUENCE</scope>
</reference>